<gene>
    <name evidence="1" type="ORF">DPX16_18327</name>
</gene>
<organism evidence="1 2">
    <name type="scientific">Anabarilius grahami</name>
    <name type="common">Kanglang fish</name>
    <name type="synonym">Barilius grahami</name>
    <dbReference type="NCBI Taxonomy" id="495550"/>
    <lineage>
        <taxon>Eukaryota</taxon>
        <taxon>Metazoa</taxon>
        <taxon>Chordata</taxon>
        <taxon>Craniata</taxon>
        <taxon>Vertebrata</taxon>
        <taxon>Euteleostomi</taxon>
        <taxon>Actinopterygii</taxon>
        <taxon>Neopterygii</taxon>
        <taxon>Teleostei</taxon>
        <taxon>Ostariophysi</taxon>
        <taxon>Cypriniformes</taxon>
        <taxon>Xenocyprididae</taxon>
        <taxon>Xenocypridinae</taxon>
        <taxon>Xenocypridinae incertae sedis</taxon>
        <taxon>Anabarilius</taxon>
    </lineage>
</organism>
<proteinExistence type="predicted"/>
<protein>
    <submittedName>
        <fullName evidence="1">Uncharacterized protein</fullName>
    </submittedName>
</protein>
<comment type="caution">
    <text evidence="1">The sequence shown here is derived from an EMBL/GenBank/DDBJ whole genome shotgun (WGS) entry which is preliminary data.</text>
</comment>
<dbReference type="EMBL" id="RJVU01044706">
    <property type="protein sequence ID" value="ROL44616.1"/>
    <property type="molecule type" value="Genomic_DNA"/>
</dbReference>
<dbReference type="AlphaFoldDB" id="A0A3N0YED6"/>
<reference evidence="1 2" key="1">
    <citation type="submission" date="2018-10" db="EMBL/GenBank/DDBJ databases">
        <title>Genome assembly for a Yunnan-Guizhou Plateau 3E fish, Anabarilius grahami (Regan), and its evolutionary and genetic applications.</title>
        <authorList>
            <person name="Jiang W."/>
        </authorList>
    </citation>
    <scope>NUCLEOTIDE SEQUENCE [LARGE SCALE GENOMIC DNA]</scope>
    <source>
        <strain evidence="1">AG-KIZ</strain>
        <tissue evidence="1">Muscle</tissue>
    </source>
</reference>
<dbReference type="OrthoDB" id="10652667at2759"/>
<keyword evidence="2" id="KW-1185">Reference proteome</keyword>
<sequence>MDDFCISFHLYGEYGDFEKWAQAQDEIEDLEKTLNDKKRHKELTPAELDRIEDDKDEVNTKKTTKWAVNTFIDFCAKDRTIVMSRPTLLLF</sequence>
<accession>A0A3N0YED6</accession>
<evidence type="ECO:0000313" key="1">
    <source>
        <dbReference type="EMBL" id="ROL44616.1"/>
    </source>
</evidence>
<evidence type="ECO:0000313" key="2">
    <source>
        <dbReference type="Proteomes" id="UP000281406"/>
    </source>
</evidence>
<name>A0A3N0YED6_ANAGA</name>
<dbReference type="Proteomes" id="UP000281406">
    <property type="component" value="Unassembled WGS sequence"/>
</dbReference>